<sequence length="635" mass="75500">MSWQIYQTNQYFRKILQGKVIKNYNHIPAIYNIDRANLNKEDPTIMQLFQKNSIYTSAWHQINKSHIIDLDQIELQNVDNSFLVDSLWKPLQYENKYQYSQRPLKFKEMYLEFDYDGLIYSTNQNITLYNQKIQPNCQYQGYFPPDLRCIYNFSQITGNSSLVAFSPEVFALNNSQQVTQTFCQRSFIFNSSSIYSRNEKGSILCLRLDLDLTNLYFNNYGQNSKLQILLSSEYQSVIYNSLLKQIKMSQLPTLQDFEIKYLQDGSSDFNFLKQIQNNQQFIVENLNKINIIGFNRENEQYQFHYSINNSDCYVIQNLITLVDKMPSFYHSEQLTNSSAKYQIKNIFMLIDIVSNEKMVAFSDNILNQAFDENMQNDKQDKISNKYYRSERFVNSFGDREKNQLNGDKLQIDESIQNYIKANSLSYEILELFSSLQNLFKLLRFTTKNTFKEDPSLNLINLCLEIQHFEQFKNNRALGVCFNNIGVIHYNSGRFLESIENFQKSIIYAKYELDFYSHDNSYKSNYTFSYCEKTEQRFFQFQQAEGIQNKYKSQRDFGERSNHSKLLIDQEKQQLYWSLYNRMQNQIKALGSYIYQHKCFNLAEDFYGCIKQLIQVSNQHLPPSAKRDMLMQFYKA</sequence>
<dbReference type="OrthoDB" id="298937at2759"/>
<protein>
    <submittedName>
        <fullName evidence="1">Tetratricopeptide repeat protein</fullName>
    </submittedName>
</protein>
<evidence type="ECO:0000313" key="1">
    <source>
        <dbReference type="EMBL" id="EAS03605.2"/>
    </source>
</evidence>
<reference evidence="2" key="1">
    <citation type="journal article" date="2006" name="PLoS Biol.">
        <title>Macronuclear genome sequence of the ciliate Tetrahymena thermophila, a model eukaryote.</title>
        <authorList>
            <person name="Eisen J.A."/>
            <person name="Coyne R.S."/>
            <person name="Wu M."/>
            <person name="Wu D."/>
            <person name="Thiagarajan M."/>
            <person name="Wortman J.R."/>
            <person name="Badger J.H."/>
            <person name="Ren Q."/>
            <person name="Amedeo P."/>
            <person name="Jones K.M."/>
            <person name="Tallon L.J."/>
            <person name="Delcher A.L."/>
            <person name="Salzberg S.L."/>
            <person name="Silva J.C."/>
            <person name="Haas B.J."/>
            <person name="Majoros W.H."/>
            <person name="Farzad M."/>
            <person name="Carlton J.M."/>
            <person name="Smith R.K. Jr."/>
            <person name="Garg J."/>
            <person name="Pearlman R.E."/>
            <person name="Karrer K.M."/>
            <person name="Sun L."/>
            <person name="Manning G."/>
            <person name="Elde N.C."/>
            <person name="Turkewitz A.P."/>
            <person name="Asai D.J."/>
            <person name="Wilkes D.E."/>
            <person name="Wang Y."/>
            <person name="Cai H."/>
            <person name="Collins K."/>
            <person name="Stewart B.A."/>
            <person name="Lee S.R."/>
            <person name="Wilamowska K."/>
            <person name="Weinberg Z."/>
            <person name="Ruzzo W.L."/>
            <person name="Wloga D."/>
            <person name="Gaertig J."/>
            <person name="Frankel J."/>
            <person name="Tsao C.-C."/>
            <person name="Gorovsky M.A."/>
            <person name="Keeling P.J."/>
            <person name="Waller R.F."/>
            <person name="Patron N.J."/>
            <person name="Cherry J.M."/>
            <person name="Stover N.A."/>
            <person name="Krieger C.J."/>
            <person name="del Toro C."/>
            <person name="Ryder H.F."/>
            <person name="Williamson S.C."/>
            <person name="Barbeau R.A."/>
            <person name="Hamilton E.P."/>
            <person name="Orias E."/>
        </authorList>
    </citation>
    <scope>NUCLEOTIDE SEQUENCE [LARGE SCALE GENOMIC DNA]</scope>
    <source>
        <strain evidence="2">SB210</strain>
    </source>
</reference>
<dbReference type="EMBL" id="GG662474">
    <property type="protein sequence ID" value="EAS03605.2"/>
    <property type="molecule type" value="Genomic_DNA"/>
</dbReference>
<dbReference type="InParanoid" id="Q245M8"/>
<dbReference type="AlphaFoldDB" id="Q245M8"/>
<gene>
    <name evidence="1" type="ORF">TTHERM_00248200</name>
</gene>
<proteinExistence type="predicted"/>
<dbReference type="KEGG" id="tet:TTHERM_00248200"/>
<evidence type="ECO:0000313" key="2">
    <source>
        <dbReference type="Proteomes" id="UP000009168"/>
    </source>
</evidence>
<accession>Q245M8</accession>
<name>Q245M8_TETTS</name>
<organism evidence="1 2">
    <name type="scientific">Tetrahymena thermophila (strain SB210)</name>
    <dbReference type="NCBI Taxonomy" id="312017"/>
    <lineage>
        <taxon>Eukaryota</taxon>
        <taxon>Sar</taxon>
        <taxon>Alveolata</taxon>
        <taxon>Ciliophora</taxon>
        <taxon>Intramacronucleata</taxon>
        <taxon>Oligohymenophorea</taxon>
        <taxon>Hymenostomatida</taxon>
        <taxon>Tetrahymenina</taxon>
        <taxon>Tetrahymenidae</taxon>
        <taxon>Tetrahymena</taxon>
    </lineage>
</organism>
<dbReference type="HOGENOM" id="CLU_253560_0_0_1"/>
<dbReference type="RefSeq" id="XP_001023850.2">
    <property type="nucleotide sequence ID" value="XM_001023850.2"/>
</dbReference>
<dbReference type="Proteomes" id="UP000009168">
    <property type="component" value="Unassembled WGS sequence"/>
</dbReference>
<dbReference type="GeneID" id="7844518"/>
<keyword evidence="2" id="KW-1185">Reference proteome</keyword>